<dbReference type="AlphaFoldDB" id="A0A0C2XJZ2"/>
<evidence type="ECO:0000313" key="2">
    <source>
        <dbReference type="EMBL" id="KIL69816.1"/>
    </source>
</evidence>
<feature type="coiled-coil region" evidence="1">
    <location>
        <begin position="20"/>
        <end position="51"/>
    </location>
</feature>
<protein>
    <submittedName>
        <fullName evidence="2">Uncharacterized protein</fullName>
    </submittedName>
</protein>
<gene>
    <name evidence="2" type="ORF">M378DRAFT_157054</name>
</gene>
<dbReference type="EMBL" id="KN818225">
    <property type="protein sequence ID" value="KIL69816.1"/>
    <property type="molecule type" value="Genomic_DNA"/>
</dbReference>
<feature type="non-terminal residue" evidence="2">
    <location>
        <position position="1"/>
    </location>
</feature>
<keyword evidence="1" id="KW-0175">Coiled coil</keyword>
<name>A0A0C2XJZ2_AMAMK</name>
<reference evidence="2 3" key="1">
    <citation type="submission" date="2014-04" db="EMBL/GenBank/DDBJ databases">
        <title>Evolutionary Origins and Diversification of the Mycorrhizal Mutualists.</title>
        <authorList>
            <consortium name="DOE Joint Genome Institute"/>
            <consortium name="Mycorrhizal Genomics Consortium"/>
            <person name="Kohler A."/>
            <person name="Kuo A."/>
            <person name="Nagy L.G."/>
            <person name="Floudas D."/>
            <person name="Copeland A."/>
            <person name="Barry K.W."/>
            <person name="Cichocki N."/>
            <person name="Veneault-Fourrey C."/>
            <person name="LaButti K."/>
            <person name="Lindquist E.A."/>
            <person name="Lipzen A."/>
            <person name="Lundell T."/>
            <person name="Morin E."/>
            <person name="Murat C."/>
            <person name="Riley R."/>
            <person name="Ohm R."/>
            <person name="Sun H."/>
            <person name="Tunlid A."/>
            <person name="Henrissat B."/>
            <person name="Grigoriev I.V."/>
            <person name="Hibbett D.S."/>
            <person name="Martin F."/>
        </authorList>
    </citation>
    <scope>NUCLEOTIDE SEQUENCE [LARGE SCALE GENOMIC DNA]</scope>
    <source>
        <strain evidence="2 3">Koide BX008</strain>
    </source>
</reference>
<dbReference type="Proteomes" id="UP000054549">
    <property type="component" value="Unassembled WGS sequence"/>
</dbReference>
<accession>A0A0C2XJZ2</accession>
<sequence>DYLAFVPPPANISIGFGALLTKLNNDIEQLKKEHEQKMSVFEQKMSVSEQKHLEHERALVDLRAQQADTLSWITIGDDGILDQIMLRNLLDKAQTVVANACGLRTDNQEPSSWNWRSQFIGIKPEDRPAIATSLLQGSSLDKSIIHQLCASQHALWILSEKTEIRKEGDKLAHDELINMQRYTVGIDIERQSRSDSEKSKALKLLLEVVKGYK</sequence>
<organism evidence="2 3">
    <name type="scientific">Amanita muscaria (strain Koide BX008)</name>
    <dbReference type="NCBI Taxonomy" id="946122"/>
    <lineage>
        <taxon>Eukaryota</taxon>
        <taxon>Fungi</taxon>
        <taxon>Dikarya</taxon>
        <taxon>Basidiomycota</taxon>
        <taxon>Agaricomycotina</taxon>
        <taxon>Agaricomycetes</taxon>
        <taxon>Agaricomycetidae</taxon>
        <taxon>Agaricales</taxon>
        <taxon>Pluteineae</taxon>
        <taxon>Amanitaceae</taxon>
        <taxon>Amanita</taxon>
    </lineage>
</organism>
<dbReference type="HOGENOM" id="CLU_1297083_0_0_1"/>
<dbReference type="STRING" id="946122.A0A0C2XJZ2"/>
<evidence type="ECO:0000256" key="1">
    <source>
        <dbReference type="SAM" id="Coils"/>
    </source>
</evidence>
<dbReference type="InParanoid" id="A0A0C2XJZ2"/>
<proteinExistence type="predicted"/>
<evidence type="ECO:0000313" key="3">
    <source>
        <dbReference type="Proteomes" id="UP000054549"/>
    </source>
</evidence>
<dbReference type="OrthoDB" id="2882961at2759"/>
<keyword evidence="3" id="KW-1185">Reference proteome</keyword>